<keyword evidence="1" id="KW-0472">Membrane</keyword>
<evidence type="ECO:0000313" key="3">
    <source>
        <dbReference type="Proteomes" id="UP000005361"/>
    </source>
</evidence>
<name>I8U384_9FIRM</name>
<reference evidence="3" key="2">
    <citation type="submission" date="2015-02" db="EMBL/GenBank/DDBJ databases">
        <title>Complete Genome Sequence of Pelosinus fermentans JBW45.</title>
        <authorList>
            <person name="De Leon K.B."/>
            <person name="Utturkar S.M."/>
            <person name="Camilleri L.B."/>
            <person name="Arkin A.P."/>
            <person name="Fields M.W."/>
            <person name="Brown S.D."/>
            <person name="Wall J.D."/>
        </authorList>
    </citation>
    <scope>NUCLEOTIDE SEQUENCE [LARGE SCALE GENOMIC DNA]</scope>
    <source>
        <strain evidence="3">JBW45</strain>
    </source>
</reference>
<dbReference type="HOGENOM" id="CLU_186089_0_0_9"/>
<feature type="transmembrane region" description="Helical" evidence="1">
    <location>
        <begin position="12"/>
        <end position="34"/>
    </location>
</feature>
<sequence length="93" mass="10722">MMWRNIQQVIYFPNKCIGAYTAIFIIIWLGAWILNGIKSTQFDLYQFRDTYIWLMTQLNATHAINSIWNTPKGTCPGDLGIKDDMTGKSNCNL</sequence>
<dbReference type="STRING" id="1192197.JBW_01458"/>
<keyword evidence="1" id="KW-1133">Transmembrane helix</keyword>
<dbReference type="Proteomes" id="UP000005361">
    <property type="component" value="Chromosome"/>
</dbReference>
<keyword evidence="1" id="KW-0812">Transmembrane</keyword>
<protein>
    <submittedName>
        <fullName evidence="2">Uncharacterized protein</fullName>
    </submittedName>
</protein>
<organism evidence="2 3">
    <name type="scientific">Pelosinus fermentans JBW45</name>
    <dbReference type="NCBI Taxonomy" id="1192197"/>
    <lineage>
        <taxon>Bacteria</taxon>
        <taxon>Bacillati</taxon>
        <taxon>Bacillota</taxon>
        <taxon>Negativicutes</taxon>
        <taxon>Selenomonadales</taxon>
        <taxon>Sporomusaceae</taxon>
        <taxon>Pelosinus</taxon>
    </lineage>
</organism>
<proteinExistence type="predicted"/>
<dbReference type="EMBL" id="CP010978">
    <property type="protein sequence ID" value="AJQ26810.1"/>
    <property type="molecule type" value="Genomic_DNA"/>
</dbReference>
<accession>I8U384</accession>
<evidence type="ECO:0000313" key="2">
    <source>
        <dbReference type="EMBL" id="AJQ26810.1"/>
    </source>
</evidence>
<reference evidence="2 3" key="1">
    <citation type="journal article" date="2015" name="Genome Announc.">
        <title>Complete Genome Sequence of Pelosinus fermentans JBW45, a Member of a Remarkably Competitive Group of Negativicutes in the Firmicutes Phylum.</title>
        <authorList>
            <person name="De Leon K.B."/>
            <person name="Utturkar S.M."/>
            <person name="Camilleri L.B."/>
            <person name="Elias D.A."/>
            <person name="Arkin A.P."/>
            <person name="Fields M.W."/>
            <person name="Brown S.D."/>
            <person name="Wall J.D."/>
        </authorList>
    </citation>
    <scope>NUCLEOTIDE SEQUENCE [LARGE SCALE GENOMIC DNA]</scope>
    <source>
        <strain evidence="2 3">JBW45</strain>
    </source>
</reference>
<evidence type="ECO:0000256" key="1">
    <source>
        <dbReference type="SAM" id="Phobius"/>
    </source>
</evidence>
<dbReference type="AlphaFoldDB" id="I8U384"/>
<gene>
    <name evidence="2" type="ORF">JBW_01458</name>
</gene>
<dbReference type="RefSeq" id="WP_007954010.1">
    <property type="nucleotide sequence ID" value="NZ_CP010978.1"/>
</dbReference>
<dbReference type="KEGG" id="pft:JBW_01458"/>